<dbReference type="Proteomes" id="UP000282323">
    <property type="component" value="Unassembled WGS sequence"/>
</dbReference>
<reference evidence="1 2" key="1">
    <citation type="submission" date="2018-10" db="EMBL/GenBank/DDBJ databases">
        <title>Natrarchaeobius chitinivorans gen. nov., sp. nov., and Natrarchaeobius haloalkaliphilus sp. nov., alkaliphilic, chitin-utilizing haloarchaea from hypersaline alkaline lakes.</title>
        <authorList>
            <person name="Sorokin D.Y."/>
            <person name="Elcheninov A.G."/>
            <person name="Kostrikina N.A."/>
            <person name="Bale N.J."/>
            <person name="Sinninghe Damste J.S."/>
            <person name="Khijniak T.V."/>
            <person name="Kublanov I.V."/>
            <person name="Toshchakov S.V."/>
        </authorList>
    </citation>
    <scope>NUCLEOTIDE SEQUENCE [LARGE SCALE GENOMIC DNA]</scope>
    <source>
        <strain evidence="1 2">AArcht4T</strain>
    </source>
</reference>
<dbReference type="AlphaFoldDB" id="A0A3N6MR87"/>
<sequence length="59" mass="6786">MPSSILTVSSNTFIDTHCLEWYRRQCSPSRVTDPSRIVCHSGPYDRSNSLEVRTDRVLD</sequence>
<gene>
    <name evidence="1" type="ORF">EA473_03590</name>
</gene>
<organism evidence="1 2">
    <name type="scientific">Natrarchaeobius chitinivorans</name>
    <dbReference type="NCBI Taxonomy" id="1679083"/>
    <lineage>
        <taxon>Archaea</taxon>
        <taxon>Methanobacteriati</taxon>
        <taxon>Methanobacteriota</taxon>
        <taxon>Stenosarchaea group</taxon>
        <taxon>Halobacteria</taxon>
        <taxon>Halobacteriales</taxon>
        <taxon>Natrialbaceae</taxon>
        <taxon>Natrarchaeobius</taxon>
    </lineage>
</organism>
<accession>A0A3N6MR87</accession>
<comment type="caution">
    <text evidence="1">The sequence shown here is derived from an EMBL/GenBank/DDBJ whole genome shotgun (WGS) entry which is preliminary data.</text>
</comment>
<name>A0A3N6MR87_NATCH</name>
<protein>
    <submittedName>
        <fullName evidence="1">Uncharacterized protein</fullName>
    </submittedName>
</protein>
<dbReference type="EMBL" id="REGA01000002">
    <property type="protein sequence ID" value="RQG97166.1"/>
    <property type="molecule type" value="Genomic_DNA"/>
</dbReference>
<evidence type="ECO:0000313" key="1">
    <source>
        <dbReference type="EMBL" id="RQG97166.1"/>
    </source>
</evidence>
<proteinExistence type="predicted"/>
<keyword evidence="2" id="KW-1185">Reference proteome</keyword>
<evidence type="ECO:0000313" key="2">
    <source>
        <dbReference type="Proteomes" id="UP000282323"/>
    </source>
</evidence>